<evidence type="ECO:0000256" key="1">
    <source>
        <dbReference type="SAM" id="MobiDB-lite"/>
    </source>
</evidence>
<name>A0A9D4QVH7_DREPO</name>
<keyword evidence="2" id="KW-0812">Transmembrane</keyword>
<evidence type="ECO:0000313" key="3">
    <source>
        <dbReference type="EMBL" id="KAH3845054.1"/>
    </source>
</evidence>
<evidence type="ECO:0000313" key="4">
    <source>
        <dbReference type="Proteomes" id="UP000828390"/>
    </source>
</evidence>
<protein>
    <submittedName>
        <fullName evidence="3">Uncharacterized protein</fullName>
    </submittedName>
</protein>
<feature type="region of interest" description="Disordered" evidence="1">
    <location>
        <begin position="204"/>
        <end position="229"/>
    </location>
</feature>
<reference evidence="3" key="2">
    <citation type="submission" date="2020-11" db="EMBL/GenBank/DDBJ databases">
        <authorList>
            <person name="McCartney M.A."/>
            <person name="Auch B."/>
            <person name="Kono T."/>
            <person name="Mallez S."/>
            <person name="Becker A."/>
            <person name="Gohl D.M."/>
            <person name="Silverstein K.A.T."/>
            <person name="Koren S."/>
            <person name="Bechman K.B."/>
            <person name="Herman A."/>
            <person name="Abrahante J.E."/>
            <person name="Garbe J."/>
        </authorList>
    </citation>
    <scope>NUCLEOTIDE SEQUENCE</scope>
    <source>
        <strain evidence="3">Duluth1</strain>
        <tissue evidence="3">Whole animal</tissue>
    </source>
</reference>
<dbReference type="Proteomes" id="UP000828390">
    <property type="component" value="Unassembled WGS sequence"/>
</dbReference>
<keyword evidence="2" id="KW-0472">Membrane</keyword>
<accession>A0A9D4QVH7</accession>
<keyword evidence="2" id="KW-1133">Transmembrane helix</keyword>
<proteinExistence type="predicted"/>
<keyword evidence="4" id="KW-1185">Reference proteome</keyword>
<comment type="caution">
    <text evidence="3">The sequence shown here is derived from an EMBL/GenBank/DDBJ whole genome shotgun (WGS) entry which is preliminary data.</text>
</comment>
<organism evidence="3 4">
    <name type="scientific">Dreissena polymorpha</name>
    <name type="common">Zebra mussel</name>
    <name type="synonym">Mytilus polymorpha</name>
    <dbReference type="NCBI Taxonomy" id="45954"/>
    <lineage>
        <taxon>Eukaryota</taxon>
        <taxon>Metazoa</taxon>
        <taxon>Spiralia</taxon>
        <taxon>Lophotrochozoa</taxon>
        <taxon>Mollusca</taxon>
        <taxon>Bivalvia</taxon>
        <taxon>Autobranchia</taxon>
        <taxon>Heteroconchia</taxon>
        <taxon>Euheterodonta</taxon>
        <taxon>Imparidentia</taxon>
        <taxon>Neoheterodontei</taxon>
        <taxon>Myida</taxon>
        <taxon>Dreissenoidea</taxon>
        <taxon>Dreissenidae</taxon>
        <taxon>Dreissena</taxon>
    </lineage>
</organism>
<dbReference type="EMBL" id="JAIWYP010000003">
    <property type="protein sequence ID" value="KAH3845054.1"/>
    <property type="molecule type" value="Genomic_DNA"/>
</dbReference>
<feature type="transmembrane region" description="Helical" evidence="2">
    <location>
        <begin position="157"/>
        <end position="179"/>
    </location>
</feature>
<dbReference type="AlphaFoldDB" id="A0A9D4QVH7"/>
<sequence>MGVIPVLNCTTPDGGRGECNTIVVTTKPLQNGTCPELSVHRDSTLEQVHIFDNELISQNGTSPHCMAVVSAFTPNESPQKLCITDTDGNVVCMNTTVSTSVPGNTKCANEKEAGTRAKKQVKTGLVSCVCTIDKDNKTPVEIIKRKPVPPSDSLHKAAGVGAGGMAGAMVVGVIIYLAIKKIKGNGDSETIDVVYKKPLPMSRPPSRLFPTQKVTPTLARRQARPQLDF</sequence>
<evidence type="ECO:0000256" key="2">
    <source>
        <dbReference type="SAM" id="Phobius"/>
    </source>
</evidence>
<gene>
    <name evidence="3" type="ORF">DPMN_087323</name>
</gene>
<reference evidence="3" key="1">
    <citation type="journal article" date="2019" name="bioRxiv">
        <title>The Genome of the Zebra Mussel, Dreissena polymorpha: A Resource for Invasive Species Research.</title>
        <authorList>
            <person name="McCartney M.A."/>
            <person name="Auch B."/>
            <person name="Kono T."/>
            <person name="Mallez S."/>
            <person name="Zhang Y."/>
            <person name="Obille A."/>
            <person name="Becker A."/>
            <person name="Abrahante J.E."/>
            <person name="Garbe J."/>
            <person name="Badalamenti J.P."/>
            <person name="Herman A."/>
            <person name="Mangelson H."/>
            <person name="Liachko I."/>
            <person name="Sullivan S."/>
            <person name="Sone E.D."/>
            <person name="Koren S."/>
            <person name="Silverstein K.A.T."/>
            <person name="Beckman K.B."/>
            <person name="Gohl D.M."/>
        </authorList>
    </citation>
    <scope>NUCLEOTIDE SEQUENCE</scope>
    <source>
        <strain evidence="3">Duluth1</strain>
        <tissue evidence="3">Whole animal</tissue>
    </source>
</reference>